<dbReference type="EMBL" id="CM000882">
    <property type="protein sequence ID" value="PNT68664.1"/>
    <property type="molecule type" value="Genomic_DNA"/>
</dbReference>
<name>A0A2K2D2Z3_BRADI</name>
<evidence type="ECO:0000313" key="1">
    <source>
        <dbReference type="EMBL" id="PNT68664.1"/>
    </source>
</evidence>
<dbReference type="OrthoDB" id="591409at2759"/>
<keyword evidence="3" id="KW-1185">Reference proteome</keyword>
<dbReference type="InParanoid" id="A0A2K2D2Z3"/>
<proteinExistence type="predicted"/>
<reference evidence="1" key="2">
    <citation type="submission" date="2017-06" db="EMBL/GenBank/DDBJ databases">
        <title>WGS assembly of Brachypodium distachyon.</title>
        <authorList>
            <consortium name="The International Brachypodium Initiative"/>
            <person name="Lucas S."/>
            <person name="Harmon-Smith M."/>
            <person name="Lail K."/>
            <person name="Tice H."/>
            <person name="Grimwood J."/>
            <person name="Bruce D."/>
            <person name="Barry K."/>
            <person name="Shu S."/>
            <person name="Lindquist E."/>
            <person name="Wang M."/>
            <person name="Pitluck S."/>
            <person name="Vogel J.P."/>
            <person name="Garvin D.F."/>
            <person name="Mockler T.C."/>
            <person name="Schmutz J."/>
            <person name="Rokhsar D."/>
            <person name="Bevan M.W."/>
        </authorList>
    </citation>
    <scope>NUCLEOTIDE SEQUENCE</scope>
    <source>
        <strain evidence="1">Bd21</strain>
    </source>
</reference>
<protein>
    <submittedName>
        <fullName evidence="1 2">Uncharacterized protein</fullName>
    </submittedName>
</protein>
<gene>
    <name evidence="1" type="ORF">BRADI_3g43941v3</name>
</gene>
<dbReference type="EnsemblPlants" id="PNT68664">
    <property type="protein sequence ID" value="PNT68664"/>
    <property type="gene ID" value="BRADI_3g43941v3"/>
</dbReference>
<dbReference type="Gramene" id="PNT68664">
    <property type="protein sequence ID" value="PNT68664"/>
    <property type="gene ID" value="BRADI_3g43941v3"/>
</dbReference>
<organism evidence="1">
    <name type="scientific">Brachypodium distachyon</name>
    <name type="common">Purple false brome</name>
    <name type="synonym">Trachynia distachya</name>
    <dbReference type="NCBI Taxonomy" id="15368"/>
    <lineage>
        <taxon>Eukaryota</taxon>
        <taxon>Viridiplantae</taxon>
        <taxon>Streptophyta</taxon>
        <taxon>Embryophyta</taxon>
        <taxon>Tracheophyta</taxon>
        <taxon>Spermatophyta</taxon>
        <taxon>Magnoliopsida</taxon>
        <taxon>Liliopsida</taxon>
        <taxon>Poales</taxon>
        <taxon>Poaceae</taxon>
        <taxon>BOP clade</taxon>
        <taxon>Pooideae</taxon>
        <taxon>Stipodae</taxon>
        <taxon>Brachypodieae</taxon>
        <taxon>Brachypodium</taxon>
    </lineage>
</organism>
<evidence type="ECO:0000313" key="2">
    <source>
        <dbReference type="EnsemblPlants" id="PNT68664"/>
    </source>
</evidence>
<sequence>MCKGGNGFYLINKETSLDSIRINHSKAPHYRMAFDTARITKTETSKLKNIISASFKPLSLTIPIGDGFHESFHSSHCHL</sequence>
<dbReference type="AlphaFoldDB" id="A0A2K2D2Z3"/>
<reference evidence="1 2" key="1">
    <citation type="journal article" date="2010" name="Nature">
        <title>Genome sequencing and analysis of the model grass Brachypodium distachyon.</title>
        <authorList>
            <consortium name="International Brachypodium Initiative"/>
        </authorList>
    </citation>
    <scope>NUCLEOTIDE SEQUENCE [LARGE SCALE GENOMIC DNA]</scope>
    <source>
        <strain evidence="1 2">Bd21</strain>
    </source>
</reference>
<evidence type="ECO:0000313" key="3">
    <source>
        <dbReference type="Proteomes" id="UP000008810"/>
    </source>
</evidence>
<dbReference type="Proteomes" id="UP000008810">
    <property type="component" value="Chromosome 3"/>
</dbReference>
<accession>A0A2K2D2Z3</accession>
<reference evidence="2" key="3">
    <citation type="submission" date="2018-08" db="UniProtKB">
        <authorList>
            <consortium name="EnsemblPlants"/>
        </authorList>
    </citation>
    <scope>IDENTIFICATION</scope>
    <source>
        <strain evidence="2">cv. Bd21</strain>
    </source>
</reference>